<dbReference type="GO" id="GO:0006265">
    <property type="term" value="P:DNA topological change"/>
    <property type="evidence" value="ECO:0007669"/>
    <property type="project" value="UniProtKB-UniRule"/>
</dbReference>
<sequence length="1130" mass="127595">MAPKSNYKKVDQREHVLKRPGLYIGGIHPDAIDTWYYKDNEFRYGTVRYSPGFIQTFLEILTNSVDHAYRTKVTEIKINIDKKKGNISVYNDGDGIDTTVTEDKIRGPELVFGHMLSSSNFDDENTRMLAGQNGIGSKATNIFSKKFIVETLDSNSKPKLYYKQEWNDNMSSCSAPDIEKLTGKQKPYTRIQYWPDFSKFHMQNGIDDDSECIMAKCVLDASAVTPAHTSVYLNGKKIPVKNFKDYCGLFVDKTKLVFDSTSNGDWEVAVACSPDGFRQVSFVNGLCTPRGGKHVDHVVTAIAKKLAAKLSTKTRTVTNRLAKNAMWIFVKANVPDPMFDSQNKHTLTTPAEKFKSRYEANDNFIKNITSKTGITDRISVLGMVDEESKLKKSDGSLKKTITGIPTLDDAIKAGTKNSHECTLYITEGMSARSTAIAGLTVIGREKNGVWCVKGKCLNVRDASTAKISSNAEIATLKKIIGLESGKRYATPEERRTLRYGSICILSDQDTDGFHIRLLIVNIFHTLWPELVKIGFVKSMNTPIVTAHKGKQAIPFYNIPDFDNWHVSHPGYSIRYRKGLGLATNEDARWFFKEMKQITYVCNKPERDPEENKNYVYVKFNVTPATVLVNLAVGKIPESDDDAIDLAFRKIRTDDRKEWLKRYDKNAVLDGDTKEVTLTDGVNKELAHFSHEDVARSLPSVVDGLKESQRKILYSAKLRPSGEEIRVAQMAAYVSQVSSYHHGEASLQGAIVGMAQTFVGTGNHQIMHDQGQFGSRLEGGKDAASSRYIHTRLTSAAKLMFPSADEPLLERALDDDRKEIEPVYYVPVLPVLLLNGSVGIATGWSTNVPCFSPIDIAQAYRDRLNGDEHAFENIRDLQPFYHDFTGTFEKDPDTDKWYSIGKYKKFGKTIEITELPVGTWTTSYKQFLEELCANPKSGIKQVEPHYTESKIKFLLHFDSLASAAAINPEDTLKLRSDKSLSTTNMHALDPGNCVEKYEDVIQIAETHFHLRWRLYEKRLDLQRDVARREVRFAEAREGFVADVIKKELELGDVQESIIIDYCLAKEWPKDNSNSGFDYLINMPISSLTKEKHDRLVKDLEKKREHLKELLKLTAEQAWLSEIDEVCKAMGY</sequence>
<evidence type="ECO:0000259" key="18">
    <source>
        <dbReference type="PROSITE" id="PS52040"/>
    </source>
</evidence>
<dbReference type="InterPro" id="IPR001154">
    <property type="entry name" value="TopoII_euk"/>
</dbReference>
<organism evidence="19">
    <name type="scientific">Tetraselmis virus 1</name>
    <dbReference type="NCBI Taxonomy" id="2060617"/>
    <lineage>
        <taxon>Viruses</taxon>
        <taxon>Varidnaviria</taxon>
        <taxon>Bamfordvirae</taxon>
        <taxon>Nucleocytoviricota</taxon>
        <taxon>Megaviricetes</taxon>
        <taxon>Imitervirales</taxon>
        <taxon>Allomimiviridae</taxon>
        <taxon>Oceanusvirus</taxon>
        <taxon>Oceanusvirus kaneohense</taxon>
    </lineage>
</organism>
<dbReference type="InterPro" id="IPR013760">
    <property type="entry name" value="Topo_IIA-like_dom_sf"/>
</dbReference>
<dbReference type="FunFam" id="3.40.50.670:FF:000001">
    <property type="entry name" value="DNA topoisomerase 2"/>
    <property type="match status" value="1"/>
</dbReference>
<keyword evidence="20" id="KW-1185">Reference proteome</keyword>
<comment type="cofactor">
    <cofactor evidence="3">
        <name>Mn(2+)</name>
        <dbReference type="ChEBI" id="CHEBI:29035"/>
    </cofactor>
</comment>
<keyword evidence="9" id="KW-0547">Nucleotide-binding</keyword>
<dbReference type="InterPro" id="IPR013506">
    <property type="entry name" value="Topo_IIA_bsu_dom2"/>
</dbReference>
<evidence type="ECO:0000256" key="13">
    <source>
        <dbReference type="ARBA" id="ARBA00023125"/>
    </source>
</evidence>
<reference evidence="19" key="1">
    <citation type="journal article" date="2018" name="Virology">
        <title>A giant virus infecting green algae encodes key fermentation genes.</title>
        <authorList>
            <person name="Schvarcz C.R."/>
            <person name="Steward G.F."/>
        </authorList>
    </citation>
    <scope>NUCLEOTIDE SEQUENCE [LARGE SCALE GENOMIC DNA]</scope>
</reference>
<dbReference type="PROSITE" id="PS52040">
    <property type="entry name" value="TOPO_IIA"/>
    <property type="match status" value="1"/>
</dbReference>
<accession>A0A2P0VNK1</accession>
<dbReference type="InterPro" id="IPR036890">
    <property type="entry name" value="HATPase_C_sf"/>
</dbReference>
<dbReference type="SMART" id="SM00434">
    <property type="entry name" value="TOP4c"/>
    <property type="match status" value="1"/>
</dbReference>
<dbReference type="PANTHER" id="PTHR10169:SF38">
    <property type="entry name" value="DNA TOPOISOMERASE 2"/>
    <property type="match status" value="1"/>
</dbReference>
<evidence type="ECO:0000256" key="3">
    <source>
        <dbReference type="ARBA" id="ARBA00001936"/>
    </source>
</evidence>
<dbReference type="Gene3D" id="3.40.50.670">
    <property type="match status" value="2"/>
</dbReference>
<dbReference type="Gene3D" id="3.30.1490.30">
    <property type="match status" value="1"/>
</dbReference>
<evidence type="ECO:0000256" key="2">
    <source>
        <dbReference type="ARBA" id="ARBA00001913"/>
    </source>
</evidence>
<evidence type="ECO:0000256" key="14">
    <source>
        <dbReference type="ARBA" id="ARBA00023235"/>
    </source>
</evidence>
<dbReference type="InterPro" id="IPR014721">
    <property type="entry name" value="Ribsml_uS5_D2-typ_fold_subgr"/>
</dbReference>
<keyword evidence="10" id="KW-0067">ATP-binding</keyword>
<keyword evidence="13 16" id="KW-0238">DNA-binding</keyword>
<keyword evidence="11" id="KW-0460">Magnesium</keyword>
<feature type="coiled-coil region" evidence="17">
    <location>
        <begin position="1088"/>
        <end position="1115"/>
    </location>
</feature>
<dbReference type="PRINTS" id="PR01158">
    <property type="entry name" value="TOPISMRASEII"/>
</dbReference>
<dbReference type="Gene3D" id="3.30.230.10">
    <property type="match status" value="1"/>
</dbReference>
<evidence type="ECO:0000256" key="5">
    <source>
        <dbReference type="ARBA" id="ARBA00011080"/>
    </source>
</evidence>
<dbReference type="InterPro" id="IPR020568">
    <property type="entry name" value="Ribosomal_Su5_D2-typ_SF"/>
</dbReference>
<keyword evidence="8" id="KW-0479">Metal-binding</keyword>
<dbReference type="GO" id="GO:0000819">
    <property type="term" value="P:sister chromatid segregation"/>
    <property type="evidence" value="ECO:0007669"/>
    <property type="project" value="TreeGrafter"/>
</dbReference>
<gene>
    <name evidence="19" type="ORF">TetV_404</name>
</gene>
<dbReference type="Pfam" id="PF16898">
    <property type="entry name" value="TOPRIM_C"/>
    <property type="match status" value="2"/>
</dbReference>
<evidence type="ECO:0000256" key="1">
    <source>
        <dbReference type="ARBA" id="ARBA00000185"/>
    </source>
</evidence>
<keyword evidence="12 16" id="KW-0799">Topoisomerase</keyword>
<dbReference type="GO" id="GO:0046872">
    <property type="term" value="F:metal ion binding"/>
    <property type="evidence" value="ECO:0007669"/>
    <property type="project" value="UniProtKB-KW"/>
</dbReference>
<feature type="active site" description="O-(5'-phospho-DNA)-tyrosine intermediate" evidence="16">
    <location>
        <position position="787"/>
    </location>
</feature>
<evidence type="ECO:0000313" key="20">
    <source>
        <dbReference type="Proteomes" id="UP000244773"/>
    </source>
</evidence>
<evidence type="ECO:0000256" key="16">
    <source>
        <dbReference type="PROSITE-ProRule" id="PRU01384"/>
    </source>
</evidence>
<dbReference type="InterPro" id="IPR002205">
    <property type="entry name" value="Topo_IIA_dom_A"/>
</dbReference>
<evidence type="ECO:0000256" key="15">
    <source>
        <dbReference type="ARBA" id="ARBA00031138"/>
    </source>
</evidence>
<dbReference type="InterPro" id="IPR013757">
    <property type="entry name" value="Topo_IIA_A_a_sf"/>
</dbReference>
<dbReference type="SUPFAM" id="SSF54211">
    <property type="entry name" value="Ribosomal protein S5 domain 2-like"/>
    <property type="match status" value="1"/>
</dbReference>
<feature type="domain" description="Topo IIA-type catalytic" evidence="18">
    <location>
        <begin position="697"/>
        <end position="1121"/>
    </location>
</feature>
<dbReference type="Gene3D" id="3.30.565.10">
    <property type="entry name" value="Histidine kinase-like ATPase, C-terminal domain"/>
    <property type="match status" value="1"/>
</dbReference>
<evidence type="ECO:0000256" key="4">
    <source>
        <dbReference type="ARBA" id="ARBA00001946"/>
    </source>
</evidence>
<dbReference type="InterPro" id="IPR050634">
    <property type="entry name" value="DNA_Topoisomerase_II"/>
</dbReference>
<protein>
    <recommendedName>
        <fullName evidence="7">DNA topoisomerase 2</fullName>
        <ecNumber evidence="6">5.6.2.2</ecNumber>
    </recommendedName>
    <alternativeName>
        <fullName evidence="15">DNA topoisomerase II</fullName>
    </alternativeName>
</protein>
<dbReference type="Pfam" id="PF00521">
    <property type="entry name" value="DNA_topoisoIV"/>
    <property type="match status" value="1"/>
</dbReference>
<dbReference type="EC" id="5.6.2.2" evidence="6"/>
<dbReference type="EMBL" id="KY322437">
    <property type="protein sequence ID" value="AUF82486.1"/>
    <property type="molecule type" value="Genomic_DNA"/>
</dbReference>
<dbReference type="InterPro" id="IPR013759">
    <property type="entry name" value="Topo_IIA_B_C"/>
</dbReference>
<dbReference type="InterPro" id="IPR031660">
    <property type="entry name" value="TOPRIM_C"/>
</dbReference>
<comment type="similarity">
    <text evidence="5">Belongs to the type II topoisomerase family.</text>
</comment>
<dbReference type="PANTHER" id="PTHR10169">
    <property type="entry name" value="DNA TOPOISOMERASE/GYRASE"/>
    <property type="match status" value="1"/>
</dbReference>
<dbReference type="InterPro" id="IPR013758">
    <property type="entry name" value="Topo_IIA_A/C_ab"/>
</dbReference>
<comment type="cofactor">
    <cofactor evidence="4">
        <name>Mg(2+)</name>
        <dbReference type="ChEBI" id="CHEBI:18420"/>
    </cofactor>
</comment>
<evidence type="ECO:0000256" key="8">
    <source>
        <dbReference type="ARBA" id="ARBA00022723"/>
    </source>
</evidence>
<dbReference type="SUPFAM" id="SSF56719">
    <property type="entry name" value="Type II DNA topoisomerase"/>
    <property type="match status" value="1"/>
</dbReference>
<dbReference type="SMART" id="SM00433">
    <property type="entry name" value="TOP2c"/>
    <property type="match status" value="1"/>
</dbReference>
<comment type="cofactor">
    <cofactor evidence="2">
        <name>Ca(2+)</name>
        <dbReference type="ChEBI" id="CHEBI:29108"/>
    </cofactor>
</comment>
<evidence type="ECO:0000256" key="6">
    <source>
        <dbReference type="ARBA" id="ARBA00012895"/>
    </source>
</evidence>
<comment type="catalytic activity">
    <reaction evidence="1 16">
        <text>ATP-dependent breakage, passage and rejoining of double-stranded DNA.</text>
        <dbReference type="EC" id="5.6.2.2"/>
    </reaction>
</comment>
<dbReference type="Gene3D" id="3.30.1360.40">
    <property type="match status" value="1"/>
</dbReference>
<dbReference type="Proteomes" id="UP000244773">
    <property type="component" value="Segment"/>
</dbReference>
<name>A0A2P0VNK1_9VIRU</name>
<evidence type="ECO:0000256" key="7">
    <source>
        <dbReference type="ARBA" id="ARBA00019635"/>
    </source>
</evidence>
<proteinExistence type="inferred from homology"/>
<dbReference type="Pfam" id="PF00204">
    <property type="entry name" value="DNA_gyraseB"/>
    <property type="match status" value="1"/>
</dbReference>
<evidence type="ECO:0000256" key="11">
    <source>
        <dbReference type="ARBA" id="ARBA00022842"/>
    </source>
</evidence>
<evidence type="ECO:0000256" key="10">
    <source>
        <dbReference type="ARBA" id="ARBA00022840"/>
    </source>
</evidence>
<dbReference type="SUPFAM" id="SSF55874">
    <property type="entry name" value="ATPase domain of HSP90 chaperone/DNA topoisomerase II/histidine kinase"/>
    <property type="match status" value="1"/>
</dbReference>
<evidence type="ECO:0000313" key="19">
    <source>
        <dbReference type="EMBL" id="AUF82486.1"/>
    </source>
</evidence>
<dbReference type="PRINTS" id="PR00418">
    <property type="entry name" value="TPI2FAMILY"/>
</dbReference>
<dbReference type="InterPro" id="IPR001241">
    <property type="entry name" value="Topo_IIA"/>
</dbReference>
<dbReference type="GO" id="GO:0005524">
    <property type="term" value="F:ATP binding"/>
    <property type="evidence" value="ECO:0007669"/>
    <property type="project" value="UniProtKB-KW"/>
</dbReference>
<evidence type="ECO:0000256" key="17">
    <source>
        <dbReference type="SAM" id="Coils"/>
    </source>
</evidence>
<evidence type="ECO:0000256" key="9">
    <source>
        <dbReference type="ARBA" id="ARBA00022741"/>
    </source>
</evidence>
<keyword evidence="14 16" id="KW-0413">Isomerase</keyword>
<dbReference type="GO" id="GO:0003677">
    <property type="term" value="F:DNA binding"/>
    <property type="evidence" value="ECO:0007669"/>
    <property type="project" value="UniProtKB-UniRule"/>
</dbReference>
<dbReference type="Gene3D" id="1.10.268.10">
    <property type="entry name" value="Topoisomerase, domain 3"/>
    <property type="match status" value="1"/>
</dbReference>
<dbReference type="GO" id="GO:0003918">
    <property type="term" value="F:DNA topoisomerase type II (double strand cut, ATP-hydrolyzing) activity"/>
    <property type="evidence" value="ECO:0007669"/>
    <property type="project" value="UniProtKB-EC"/>
</dbReference>
<keyword evidence="17" id="KW-0175">Coiled coil</keyword>
<dbReference type="Gene3D" id="3.90.199.10">
    <property type="entry name" value="Topoisomerase II, domain 5"/>
    <property type="match status" value="1"/>
</dbReference>
<evidence type="ECO:0000256" key="12">
    <source>
        <dbReference type="ARBA" id="ARBA00023029"/>
    </source>
</evidence>